<name>A0A9P1G9T9_9DINO</name>
<dbReference type="EMBL" id="CAMXCT010003557">
    <property type="protein sequence ID" value="CAI4005037.1"/>
    <property type="molecule type" value="Genomic_DNA"/>
</dbReference>
<dbReference type="InterPro" id="IPR036691">
    <property type="entry name" value="Endo/exonu/phosph_ase_sf"/>
</dbReference>
<organism evidence="7">
    <name type="scientific">Cladocopium goreaui</name>
    <dbReference type="NCBI Taxonomy" id="2562237"/>
    <lineage>
        <taxon>Eukaryota</taxon>
        <taxon>Sar</taxon>
        <taxon>Alveolata</taxon>
        <taxon>Dinophyceae</taxon>
        <taxon>Suessiales</taxon>
        <taxon>Symbiodiniaceae</taxon>
        <taxon>Cladocopium</taxon>
    </lineage>
</organism>
<evidence type="ECO:0000256" key="4">
    <source>
        <dbReference type="SAM" id="MobiDB-lite"/>
    </source>
</evidence>
<keyword evidence="2" id="KW-0808">Transferase</keyword>
<dbReference type="Pfam" id="PF00145">
    <property type="entry name" value="DNA_methylase"/>
    <property type="match status" value="1"/>
</dbReference>
<proteinExistence type="predicted"/>
<gene>
    <name evidence="7" type="ORF">C1SCF055_LOCUS30793</name>
</gene>
<keyword evidence="1 9" id="KW-0489">Methyltransferase</keyword>
<feature type="domain" description="Reverse transcriptase" evidence="5">
    <location>
        <begin position="2111"/>
        <end position="2359"/>
    </location>
</feature>
<dbReference type="InterPro" id="IPR000477">
    <property type="entry name" value="RT_dom"/>
</dbReference>
<reference evidence="7" key="1">
    <citation type="submission" date="2022-10" db="EMBL/GenBank/DDBJ databases">
        <authorList>
            <person name="Chen Y."/>
            <person name="Dougan E. K."/>
            <person name="Chan C."/>
            <person name="Rhodes N."/>
            <person name="Thang M."/>
        </authorList>
    </citation>
    <scope>NUCLEOTIDE SEQUENCE</scope>
</reference>
<evidence type="ECO:0000256" key="3">
    <source>
        <dbReference type="SAM" id="Coils"/>
    </source>
</evidence>
<dbReference type="Proteomes" id="UP001152797">
    <property type="component" value="Unassembled WGS sequence"/>
</dbReference>
<dbReference type="InterPro" id="IPR036397">
    <property type="entry name" value="RNaseH_sf"/>
</dbReference>
<dbReference type="PROSITE" id="PS50878">
    <property type="entry name" value="RT_POL"/>
    <property type="match status" value="1"/>
</dbReference>
<evidence type="ECO:0000259" key="5">
    <source>
        <dbReference type="PROSITE" id="PS50878"/>
    </source>
</evidence>
<keyword evidence="3" id="KW-0175">Coiled coil</keyword>
<dbReference type="Gene3D" id="3.40.50.150">
    <property type="entry name" value="Vaccinia Virus protein VP39"/>
    <property type="match status" value="1"/>
</dbReference>
<feature type="compositionally biased region" description="Low complexity" evidence="4">
    <location>
        <begin position="904"/>
        <end position="926"/>
    </location>
</feature>
<dbReference type="Gene3D" id="3.60.10.10">
    <property type="entry name" value="Endonuclease/exonuclease/phosphatase"/>
    <property type="match status" value="1"/>
</dbReference>
<dbReference type="Pfam" id="PF00078">
    <property type="entry name" value="RVT_1"/>
    <property type="match status" value="1"/>
</dbReference>
<dbReference type="InterPro" id="IPR012337">
    <property type="entry name" value="RNaseH-like_sf"/>
</dbReference>
<evidence type="ECO:0000313" key="9">
    <source>
        <dbReference type="EMBL" id="CAL4792349.1"/>
    </source>
</evidence>
<dbReference type="Gene3D" id="3.30.420.10">
    <property type="entry name" value="Ribonuclease H-like superfamily/Ribonuclease H"/>
    <property type="match status" value="1"/>
</dbReference>
<accession>A0A9P1G9T9</accession>
<reference evidence="8" key="2">
    <citation type="submission" date="2024-04" db="EMBL/GenBank/DDBJ databases">
        <authorList>
            <person name="Chen Y."/>
            <person name="Shah S."/>
            <person name="Dougan E. K."/>
            <person name="Thang M."/>
            <person name="Chan C."/>
        </authorList>
    </citation>
    <scope>NUCLEOTIDE SEQUENCE [LARGE SCALE GENOMIC DNA]</scope>
</reference>
<evidence type="ECO:0000256" key="1">
    <source>
        <dbReference type="ARBA" id="ARBA00022603"/>
    </source>
</evidence>
<dbReference type="EMBL" id="CAMXCT030003557">
    <property type="protein sequence ID" value="CAL4792349.1"/>
    <property type="molecule type" value="Genomic_DNA"/>
</dbReference>
<dbReference type="InterPro" id="IPR001525">
    <property type="entry name" value="C5_MeTfrase"/>
</dbReference>
<dbReference type="PROSITE" id="PS50879">
    <property type="entry name" value="RNASE_H_1"/>
    <property type="match status" value="1"/>
</dbReference>
<dbReference type="InterPro" id="IPR029063">
    <property type="entry name" value="SAM-dependent_MTases_sf"/>
</dbReference>
<comment type="caution">
    <text evidence="7">The sequence shown here is derived from an EMBL/GenBank/DDBJ whole genome shotgun (WGS) entry which is preliminary data.</text>
</comment>
<keyword evidence="10" id="KW-1185">Reference proteome</keyword>
<evidence type="ECO:0000313" key="8">
    <source>
        <dbReference type="EMBL" id="CAL1158412.1"/>
    </source>
</evidence>
<dbReference type="SUPFAM" id="SSF56219">
    <property type="entry name" value="DNase I-like"/>
    <property type="match status" value="1"/>
</dbReference>
<dbReference type="SUPFAM" id="SSF53098">
    <property type="entry name" value="Ribonuclease H-like"/>
    <property type="match status" value="1"/>
</dbReference>
<sequence length="3078" mass="340464">MGKGSRLSLVMDCVTHTGESMIGVTVPDSKQIRVLGAINPQIKGCRRVTLFDVVLENPGKILDVHLDEQSAVIAHGLRPAEDVFRCVELCSGIACSSSGLQHAGFRHVCSVEWRAPFVDLHRTSKPGIPVIHGDICNPSCLKEVACKVDPPFTLMTGFSCQPYSTGGSQGGSNDERSDTVPATVRAVHLFQCPILIIENVTQARSNQFVRACLQQLETVLGYHVSELTLKLEDNWCARRHRWWFVAVHPAFGPVTLTDWPKSPSLTIRDVMPFIKSWPIEDLEQLRLSPREADRFMMDGSSLRKYMIQTEGKLPTSLHSCGSQAGECPCGCRRAFSDQLLRQRGVYAQLIQLHSADGGIGYRHLHPIELSLLNAMIPPESWMSRDKPCLRLCLSAIGQLASPLQSVWVGSCLMQHLCQVLELPAVAPIESLYTFKSQLRAFAKDLFPDVASGPSPAVWTTLVYPDNTKVHVQVQPETTVIELFQAEMALSREVTSDQWIDASTGQQLDYFTCVAGLEIRVKGPGSDLSNPSGLPSWTSSVQPIPVVFDDPEQEDALMSTSGPSSVPHVVVPSGVPLGVPDVSVSGSAVDSVHGHRVDPGHVMDTLHGLRSLTGHQLADLVPPLVPDVSSCLMFRREMVNLESWLEVLSHEGLAMGDDELNIHLKACVKLCGRPEVQYLDPLLASSWLQGGSTDAVREWLAQFPDLTTIVTVVSAKGHWLPIVWTAGISDVQVALWEHVEVDVDFLNPLHGLVSSSWGRPMFGLACTRRSFARGLCGAAAVAFVSHRLLGHDLPSSYDALLLLHQDLKASFAATCNTAAVLPKPWCWGLGTVDVFGLASELLQAHGVPASQATLRAKLVVQSLGKAEVQKALHGVSPWKSLKALANLQSPPLQMVLPDEQAQHSQVKQPQKQPGKPKKAAAANKFAPTRPAELDPSKLLLETGAFCVGHDEPVSQVSFATLGPLASGIALATYPDALPFLQAGKLLTNHGLALMVLNPPSEVQTTLITATVRFAARCSMNQEPMIVTGLLVQLGKTCVYQYTAKDTPAVIATDVACARVTVFKDQWEHDWEEFASRPVKHVLSVLQCLQTCRNGIDCSCPGWHPGQDQSPDAVLDVFRRQYYNDSGRPVKWDKATHFAVFIRYVKCLESHVLAASGQHGVYIEPKTEDALKPHGEYQVVWLPQMDFQAVSHKAKCEVDCLGLARTGQRYGLRVHVKDFQRLFTQVKPDAVYLAPGHRTMYHCGPWPFGSDRKSIARILRASHWECRPLQPVQHVPGGLMWSVQAVTEPPVRVLSLQHGQVVITCPDLKSPVPDVEAQVVGHAATVNLCRPSEAACSDPWLTSDPWSKAVSAAPTLPAGPPAQPVLQELEQRIEQSILAKLPPSDKMDIDDQDHRLQLLEAQVQQLSHRQASLETTVQDNHQQNTAQVQTLQQQMKVQMDLQTHQMQSVTPGRPRSIWAFLRFVLVLMMCRIGEARVPGPDSDTWTLGIVNPSGLQGKYHVLDSVNAEVLAISETHLSAQAKRGLAYSFRSHKSRFKHVLTGAPMAPRSLSSDAGQWAGAAFASAYPCRTIAAPWPSDLYETGRIQFAAFHTPSDWISGAVIYGYPEGKTHTNAHAKTEAILDFAWTRLQAQTGPRFMAGDWNFTPDRLQLVSHMQAAGWVEVQDHARSLTGQAVVPTCKQTTRKDFLWMSPELALGFTALRIDPQVFADHSVLLATFVGGKAHLERFVWPCPQPIAWTSVPDLPTPVCFACPLDPTAQYADLWRQKEALAEAALAHEWSPAMAGRGQQTKPRRVVGRLAPLRQGRMDDVQPGFFGFSALHVKRFKQLRRLQNYCRWADNHAANHTSDSLHGIGLWNSILHASGFGVSFSSWWPSRCYVSPLDPPAIPPFCPSPLVARQVYDALLADVRLLEQRLTMAKKAHRVAHHDRDHQLVFRDVARPVAAPVETLVHRVEAKVAFVDQSECAIELDRSVHVLPDEPVWVSGQVHEVIHAEGDKVWVHDVTTVQVNDVCVQTKPVGDLQALFDAFHEQWRLRWCRHDGVPFSRWQELLDFARQIIRPTAVPHLAVDSALLQAEVHRKKKRAATGLDGVSRSDLVMADPATLASLTKVYQRAETDGAWPAQLVAGKVHSLAKTESASTVGDYRPITIFGLPYRAWSSIQSRHLLAFADQWVDDSVFGNRRGRQASDLWLQLLTQIEQAYTSSTGLAGISADIEKCFNCIPRFPALCLAVLVGTPHEVTTAWSGALASMCRHFKVRESFSSGFLTSTGLAEGCGLSVFGMLLVDHLFACWLRFQAPPVHCLTYVDDWQTITRDVDYTVRQLELVEQFAALIDLTVDRKKTFGWATCPDMRRLMRDKGIRVLHHARELGGHMGISKQYTNCTVTQLRSSNARYKAKVYMLRAVAWPRGLHAISSAPIGDQTWLALRRSAVKALGWQRPGVNPAVLLSLVEPMVDPQFVAISWTFRSLRAQCPLDFWAVNVSPLAHGDLDLPPNAPASIALQRVQALGFQVDRAGCVIDQFGSFCLHTCNITEVDLRLQWAWKLVVAQKVSHRLDFNGLWQVDLAATRKALAALGPDDQALYRLGLAGGLYTESYKAKWTDQADCCHWCGQPDTLKHRFWECPQHGDLRASLAPDVLLVLDQLPPVMSLRGWALLPPTWHSWIQLLVNLPPCSLGTSVGFAKGVWNHVFTDGSCLFQSCPLYRCAAWSATLVPAFCSSWTPGGTRLVGASYLPGICQTAFRAELFAVAFTLHQAAEQGAPVKIWTDCLGVIAKYNLLVRGHKKLNPNRSNADLWAWVLQSADRLGRQYIELCKVPAHRPLSSATTRFEAWMFFNNDIADRAARMANQARPPCFWDIWEAHAQATGVAATLFQQVQALHLAVGRRQVQSQVSDEPGDPDSGPVRHTREFVTVFERGSWNGSLLPKVTRLYGTSVMQKINKWFMARLAPSADVVWVSFAQLYLDFQMSVGHPGPLRVQNHWIDADQRPYLAVETFSFKQRTKWFRQCLKHLWKEAALTVGLEQCRPRSVAIHAFLPSASLPWDTHALAVVDEWLGAHLRDPCAREASALNSLPPPTKCGRLQV</sequence>
<protein>
    <submittedName>
        <fullName evidence="9">Type II methyltransferase M.NgoMIV (M.NgoMIV) (Cytosine-specific methyltransferase NgoMIV) (DNA methylase M.NgoMI) (M.NgoMI) (Modification methylase NgoMIV)</fullName>
    </submittedName>
</protein>
<evidence type="ECO:0000313" key="10">
    <source>
        <dbReference type="Proteomes" id="UP001152797"/>
    </source>
</evidence>
<evidence type="ECO:0000259" key="6">
    <source>
        <dbReference type="PROSITE" id="PS50879"/>
    </source>
</evidence>
<dbReference type="EMBL" id="CAMXCT020003557">
    <property type="protein sequence ID" value="CAL1158412.1"/>
    <property type="molecule type" value="Genomic_DNA"/>
</dbReference>
<feature type="domain" description="RNase H type-1" evidence="6">
    <location>
        <begin position="2679"/>
        <end position="2844"/>
    </location>
</feature>
<dbReference type="InterPro" id="IPR002156">
    <property type="entry name" value="RNaseH_domain"/>
</dbReference>
<feature type="coiled-coil region" evidence="3">
    <location>
        <begin position="1387"/>
        <end position="1414"/>
    </location>
</feature>
<evidence type="ECO:0000256" key="2">
    <source>
        <dbReference type="ARBA" id="ARBA00022679"/>
    </source>
</evidence>
<dbReference type="GO" id="GO:0003676">
    <property type="term" value="F:nucleic acid binding"/>
    <property type="evidence" value="ECO:0007669"/>
    <property type="project" value="InterPro"/>
</dbReference>
<dbReference type="GO" id="GO:0008168">
    <property type="term" value="F:methyltransferase activity"/>
    <property type="evidence" value="ECO:0007669"/>
    <property type="project" value="UniProtKB-KW"/>
</dbReference>
<dbReference type="GO" id="GO:0004523">
    <property type="term" value="F:RNA-DNA hybrid ribonuclease activity"/>
    <property type="evidence" value="ECO:0007669"/>
    <property type="project" value="InterPro"/>
</dbReference>
<dbReference type="GO" id="GO:0032259">
    <property type="term" value="P:methylation"/>
    <property type="evidence" value="ECO:0007669"/>
    <property type="project" value="UniProtKB-KW"/>
</dbReference>
<dbReference type="SUPFAM" id="SSF53335">
    <property type="entry name" value="S-adenosyl-L-methionine-dependent methyltransferases"/>
    <property type="match status" value="1"/>
</dbReference>
<feature type="region of interest" description="Disordered" evidence="4">
    <location>
        <begin position="898"/>
        <end position="926"/>
    </location>
</feature>
<evidence type="ECO:0000313" key="7">
    <source>
        <dbReference type="EMBL" id="CAI4005037.1"/>
    </source>
</evidence>